<dbReference type="CDD" id="cd22157">
    <property type="entry name" value="F-box_AtFBW1-like"/>
    <property type="match status" value="2"/>
</dbReference>
<dbReference type="AlphaFoldDB" id="A2YJ62"/>
<proteinExistence type="predicted"/>
<keyword evidence="4" id="KW-1185">Reference proteome</keyword>
<dbReference type="InterPro" id="IPR001810">
    <property type="entry name" value="F-box_dom"/>
</dbReference>
<dbReference type="InterPro" id="IPR011044">
    <property type="entry name" value="Quino_amine_DH_bsu"/>
</dbReference>
<dbReference type="SUPFAM" id="SSF81383">
    <property type="entry name" value="F-box domain"/>
    <property type="match status" value="2"/>
</dbReference>
<accession>A2YJ62</accession>
<dbReference type="InterPro" id="IPR036047">
    <property type="entry name" value="F-box-like_dom_sf"/>
</dbReference>
<dbReference type="Proteomes" id="UP000007015">
    <property type="component" value="Chromosome 7"/>
</dbReference>
<dbReference type="EMBL" id="CM000132">
    <property type="protein sequence ID" value="EAZ03123.1"/>
    <property type="molecule type" value="Genomic_DNA"/>
</dbReference>
<reference evidence="3 4" key="1">
    <citation type="journal article" date="2005" name="PLoS Biol.">
        <title>The genomes of Oryza sativa: a history of duplications.</title>
        <authorList>
            <person name="Yu J."/>
            <person name="Wang J."/>
            <person name="Lin W."/>
            <person name="Li S."/>
            <person name="Li H."/>
            <person name="Zhou J."/>
            <person name="Ni P."/>
            <person name="Dong W."/>
            <person name="Hu S."/>
            <person name="Zeng C."/>
            <person name="Zhang J."/>
            <person name="Zhang Y."/>
            <person name="Li R."/>
            <person name="Xu Z."/>
            <person name="Li S."/>
            <person name="Li X."/>
            <person name="Zheng H."/>
            <person name="Cong L."/>
            <person name="Lin L."/>
            <person name="Yin J."/>
            <person name="Geng J."/>
            <person name="Li G."/>
            <person name="Shi J."/>
            <person name="Liu J."/>
            <person name="Lv H."/>
            <person name="Li J."/>
            <person name="Wang J."/>
            <person name="Deng Y."/>
            <person name="Ran L."/>
            <person name="Shi X."/>
            <person name="Wang X."/>
            <person name="Wu Q."/>
            <person name="Li C."/>
            <person name="Ren X."/>
            <person name="Wang J."/>
            <person name="Wang X."/>
            <person name="Li D."/>
            <person name="Liu D."/>
            <person name="Zhang X."/>
            <person name="Ji Z."/>
            <person name="Zhao W."/>
            <person name="Sun Y."/>
            <person name="Zhang Z."/>
            <person name="Bao J."/>
            <person name="Han Y."/>
            <person name="Dong L."/>
            <person name="Ji J."/>
            <person name="Chen P."/>
            <person name="Wu S."/>
            <person name="Liu J."/>
            <person name="Xiao Y."/>
            <person name="Bu D."/>
            <person name="Tan J."/>
            <person name="Yang L."/>
            <person name="Ye C."/>
            <person name="Zhang J."/>
            <person name="Xu J."/>
            <person name="Zhou Y."/>
            <person name="Yu Y."/>
            <person name="Zhang B."/>
            <person name="Zhuang S."/>
            <person name="Wei H."/>
            <person name="Liu B."/>
            <person name="Lei M."/>
            <person name="Yu H."/>
            <person name="Li Y."/>
            <person name="Xu H."/>
            <person name="Wei S."/>
            <person name="He X."/>
            <person name="Fang L."/>
            <person name="Zhang Z."/>
            <person name="Zhang Y."/>
            <person name="Huang X."/>
            <person name="Su Z."/>
            <person name="Tong W."/>
            <person name="Li J."/>
            <person name="Tong Z."/>
            <person name="Li S."/>
            <person name="Ye J."/>
            <person name="Wang L."/>
            <person name="Fang L."/>
            <person name="Lei T."/>
            <person name="Chen C."/>
            <person name="Chen H."/>
            <person name="Xu Z."/>
            <person name="Li H."/>
            <person name="Huang H."/>
            <person name="Zhang F."/>
            <person name="Xu H."/>
            <person name="Li N."/>
            <person name="Zhao C."/>
            <person name="Li S."/>
            <person name="Dong L."/>
            <person name="Huang Y."/>
            <person name="Li L."/>
            <person name="Xi Y."/>
            <person name="Qi Q."/>
            <person name="Li W."/>
            <person name="Zhang B."/>
            <person name="Hu W."/>
            <person name="Zhang Y."/>
            <person name="Tian X."/>
            <person name="Jiao Y."/>
            <person name="Liang X."/>
            <person name="Jin J."/>
            <person name="Gao L."/>
            <person name="Zheng W."/>
            <person name="Hao B."/>
            <person name="Liu S."/>
            <person name="Wang W."/>
            <person name="Yuan L."/>
            <person name="Cao M."/>
            <person name="McDermott J."/>
            <person name="Samudrala R."/>
            <person name="Wang J."/>
            <person name="Wong G.K."/>
            <person name="Yang H."/>
        </authorList>
    </citation>
    <scope>NUCLEOTIDE SEQUENCE [LARGE SCALE GENOMIC DNA]</scope>
    <source>
        <strain evidence="4">cv. 93-11</strain>
    </source>
</reference>
<dbReference type="OMA" id="FTHAFGR"/>
<dbReference type="Pfam" id="PF00646">
    <property type="entry name" value="F-box"/>
    <property type="match status" value="2"/>
</dbReference>
<feature type="region of interest" description="Disordered" evidence="1">
    <location>
        <begin position="1"/>
        <end position="25"/>
    </location>
</feature>
<sequence>MAPPTRQPRSGGRRKRRLAAAGDGGGAAAALMPDDMVREVLLRLPAKAAARFRAVCRPWRATLSDPRFVAAHAARRGALLVAAGAPYRTSRGSGHVDLVGLAGDVVRRTRAEEGVLELSTCGDLACVVGTDRRARVLHPVTGAGAGDPLPHDLAEENKPWAGWRLEERFHAFTHAFGRASSTGEYKVLRVASLSPDLRVEQLVEVLALDHAGRAHAGARWRGMPSPPFHLAGASNAGMAVVAGVVHFLAVDIPLPFLPFEHNDDDDIRPGAIARFDLDTEQWRPLLRGPLNTHQIQQDADLSPPLLTLTELKGFLVTVHRDRSHQSSSMDLWFLINSEEETWVKEYKIQIQLRPREFYAHPLVLDERMIVFCVRPKGRVMVYDLETGKCRDLGVGDCVEVLLRERDRVELNVWLEKLKQKMEELRLGDVLPDTALINCVASAMVSSKLRRTPPCSSGTKLPPDLLFEVLLCLPAKELCRLRVVCRSWHALTTDPLFIKVHGSRHTDPLFAVTFWDGKTNWSSDDTTHGISIMDMSGNVLKRIPISKDSVRISLLRTRLDLICIRLPGKGIRVLNPATTHHLGM</sequence>
<evidence type="ECO:0000313" key="3">
    <source>
        <dbReference type="EMBL" id="EAZ03123.1"/>
    </source>
</evidence>
<dbReference type="PANTHER" id="PTHR31672">
    <property type="entry name" value="BNACNNG10540D PROTEIN"/>
    <property type="match status" value="1"/>
</dbReference>
<organism evidence="3 4">
    <name type="scientific">Oryza sativa subsp. indica</name>
    <name type="common">Rice</name>
    <dbReference type="NCBI Taxonomy" id="39946"/>
    <lineage>
        <taxon>Eukaryota</taxon>
        <taxon>Viridiplantae</taxon>
        <taxon>Streptophyta</taxon>
        <taxon>Embryophyta</taxon>
        <taxon>Tracheophyta</taxon>
        <taxon>Spermatophyta</taxon>
        <taxon>Magnoliopsida</taxon>
        <taxon>Liliopsida</taxon>
        <taxon>Poales</taxon>
        <taxon>Poaceae</taxon>
        <taxon>BOP clade</taxon>
        <taxon>Oryzoideae</taxon>
        <taxon>Oryzeae</taxon>
        <taxon>Oryzinae</taxon>
        <taxon>Oryza</taxon>
        <taxon>Oryza sativa</taxon>
    </lineage>
</organism>
<dbReference type="PROSITE" id="PS50181">
    <property type="entry name" value="FBOX"/>
    <property type="match status" value="1"/>
</dbReference>
<dbReference type="InterPro" id="IPR050796">
    <property type="entry name" value="SCF_F-box_component"/>
</dbReference>
<gene>
    <name evidence="3" type="ORF">OsI_25268</name>
</gene>
<protein>
    <recommendedName>
        <fullName evidence="2">F-box domain-containing protein</fullName>
    </recommendedName>
</protein>
<feature type="domain" description="F-box" evidence="2">
    <location>
        <begin position="454"/>
        <end position="499"/>
    </location>
</feature>
<dbReference type="HOGENOM" id="CLU_033501_0_1_1"/>
<dbReference type="Gene3D" id="1.20.1280.50">
    <property type="match status" value="2"/>
</dbReference>
<dbReference type="Gramene" id="BGIOSGA024653-TA">
    <property type="protein sequence ID" value="BGIOSGA024653-PA"/>
    <property type="gene ID" value="BGIOSGA024653"/>
</dbReference>
<evidence type="ECO:0000256" key="1">
    <source>
        <dbReference type="SAM" id="MobiDB-lite"/>
    </source>
</evidence>
<dbReference type="SUPFAM" id="SSF50969">
    <property type="entry name" value="YVTN repeat-like/Quinoprotein amine dehydrogenase"/>
    <property type="match status" value="1"/>
</dbReference>
<name>A2YJ62_ORYSI</name>
<evidence type="ECO:0000259" key="2">
    <source>
        <dbReference type="PROSITE" id="PS50181"/>
    </source>
</evidence>
<evidence type="ECO:0000313" key="4">
    <source>
        <dbReference type="Proteomes" id="UP000007015"/>
    </source>
</evidence>
<dbReference type="SMART" id="SM00256">
    <property type="entry name" value="FBOX"/>
    <property type="match status" value="2"/>
</dbReference>